<dbReference type="PANTHER" id="PTHR12526:SF590">
    <property type="entry name" value="ALPHA-MALTOSE-1-PHOSPHATE SYNTHASE"/>
    <property type="match status" value="1"/>
</dbReference>
<feature type="region of interest" description="Disordered" evidence="1">
    <location>
        <begin position="1"/>
        <end position="20"/>
    </location>
</feature>
<dbReference type="OrthoDB" id="9815351at2"/>
<dbReference type="PANTHER" id="PTHR12526">
    <property type="entry name" value="GLYCOSYLTRANSFERASE"/>
    <property type="match status" value="1"/>
</dbReference>
<feature type="domain" description="Glycosyl transferase family 1" evidence="2">
    <location>
        <begin position="220"/>
        <end position="324"/>
    </location>
</feature>
<evidence type="ECO:0000259" key="2">
    <source>
        <dbReference type="Pfam" id="PF00534"/>
    </source>
</evidence>
<dbReference type="Gene3D" id="3.40.50.2000">
    <property type="entry name" value="Glycogen Phosphorylase B"/>
    <property type="match status" value="1"/>
</dbReference>
<evidence type="ECO:0000313" key="3">
    <source>
        <dbReference type="EMBL" id="TWT77494.1"/>
    </source>
</evidence>
<dbReference type="EMBL" id="SJPO01000004">
    <property type="protein sequence ID" value="TWT77494.1"/>
    <property type="molecule type" value="Genomic_DNA"/>
</dbReference>
<dbReference type="Proteomes" id="UP000318478">
    <property type="component" value="Unassembled WGS sequence"/>
</dbReference>
<comment type="caution">
    <text evidence="3">The sequence shown here is derived from an EMBL/GenBank/DDBJ whole genome shotgun (WGS) entry which is preliminary data.</text>
</comment>
<dbReference type="InterPro" id="IPR001296">
    <property type="entry name" value="Glyco_trans_1"/>
</dbReference>
<dbReference type="GO" id="GO:0016757">
    <property type="term" value="F:glycosyltransferase activity"/>
    <property type="evidence" value="ECO:0007669"/>
    <property type="project" value="InterPro"/>
</dbReference>
<proteinExistence type="predicted"/>
<gene>
    <name evidence="3" type="ORF">Pla123a_21550</name>
</gene>
<protein>
    <submittedName>
        <fullName evidence="3">Glycosyl transferases group 1</fullName>
    </submittedName>
</protein>
<accession>A0A5C5YRB6</accession>
<keyword evidence="3" id="KW-0808">Transferase</keyword>
<dbReference type="RefSeq" id="WP_146586684.1">
    <property type="nucleotide sequence ID" value="NZ_SJPO01000004.1"/>
</dbReference>
<evidence type="ECO:0000313" key="4">
    <source>
        <dbReference type="Proteomes" id="UP000318478"/>
    </source>
</evidence>
<organism evidence="3 4">
    <name type="scientific">Posidoniimonas polymericola</name>
    <dbReference type="NCBI Taxonomy" id="2528002"/>
    <lineage>
        <taxon>Bacteria</taxon>
        <taxon>Pseudomonadati</taxon>
        <taxon>Planctomycetota</taxon>
        <taxon>Planctomycetia</taxon>
        <taxon>Pirellulales</taxon>
        <taxon>Lacipirellulaceae</taxon>
        <taxon>Posidoniimonas</taxon>
    </lineage>
</organism>
<evidence type="ECO:0000256" key="1">
    <source>
        <dbReference type="SAM" id="MobiDB-lite"/>
    </source>
</evidence>
<sequence>MQQLLAPNHQPDGESRASASTAVSSRVRMIDLHVVVPDFAPPGWRWIEPENQDRQWRWHFYYTGKKAAKEAFRSSRETGERSVLVTHGPLDTMTVAKQRAVHGFGRPAHLAFSFHSPYERGFRERHLYRRLAPYIDMLVVHSGYEQRKYSEELELALGRIQFVPWYFENADVDASPAVAGDYICAVGASMRDYRTMFAAMEQLPEVRLVAIVRQECLAGLRVPANVTVLENAPKEVLWNVQYHSKIHVLPLPATSRSGHACLTQGMYFGRPNIVADAPCLAEYVDPGQNVLVYDPADADQLADAIRGLLSSPEQMESLGAAARQHALDHFSQHHVGDHLQRIFDRLAP</sequence>
<dbReference type="AlphaFoldDB" id="A0A5C5YRB6"/>
<reference evidence="3 4" key="1">
    <citation type="submission" date="2019-02" db="EMBL/GenBank/DDBJ databases">
        <title>Deep-cultivation of Planctomycetes and their phenomic and genomic characterization uncovers novel biology.</title>
        <authorList>
            <person name="Wiegand S."/>
            <person name="Jogler M."/>
            <person name="Boedeker C."/>
            <person name="Pinto D."/>
            <person name="Vollmers J."/>
            <person name="Rivas-Marin E."/>
            <person name="Kohn T."/>
            <person name="Peeters S.H."/>
            <person name="Heuer A."/>
            <person name="Rast P."/>
            <person name="Oberbeckmann S."/>
            <person name="Bunk B."/>
            <person name="Jeske O."/>
            <person name="Meyerdierks A."/>
            <person name="Storesund J.E."/>
            <person name="Kallscheuer N."/>
            <person name="Luecker S."/>
            <person name="Lage O.M."/>
            <person name="Pohl T."/>
            <person name="Merkel B.J."/>
            <person name="Hornburger P."/>
            <person name="Mueller R.-W."/>
            <person name="Bruemmer F."/>
            <person name="Labrenz M."/>
            <person name="Spormann A.M."/>
            <person name="Op Den Camp H."/>
            <person name="Overmann J."/>
            <person name="Amann R."/>
            <person name="Jetten M.S.M."/>
            <person name="Mascher T."/>
            <person name="Medema M.H."/>
            <person name="Devos D.P."/>
            <person name="Kaster A.-K."/>
            <person name="Ovreas L."/>
            <person name="Rohde M."/>
            <person name="Galperin M.Y."/>
            <person name="Jogler C."/>
        </authorList>
    </citation>
    <scope>NUCLEOTIDE SEQUENCE [LARGE SCALE GENOMIC DNA]</scope>
    <source>
        <strain evidence="3 4">Pla123a</strain>
    </source>
</reference>
<name>A0A5C5YRB6_9BACT</name>
<dbReference type="Pfam" id="PF00534">
    <property type="entry name" value="Glycos_transf_1"/>
    <property type="match status" value="1"/>
</dbReference>
<dbReference type="CDD" id="cd03801">
    <property type="entry name" value="GT4_PimA-like"/>
    <property type="match status" value="1"/>
</dbReference>
<dbReference type="SUPFAM" id="SSF53756">
    <property type="entry name" value="UDP-Glycosyltransferase/glycogen phosphorylase"/>
    <property type="match status" value="1"/>
</dbReference>
<keyword evidence="4" id="KW-1185">Reference proteome</keyword>